<proteinExistence type="predicted"/>
<dbReference type="Proteomes" id="UP000324800">
    <property type="component" value="Unassembled WGS sequence"/>
</dbReference>
<evidence type="ECO:0000313" key="3">
    <source>
        <dbReference type="EMBL" id="KAA6357708.1"/>
    </source>
</evidence>
<feature type="non-terminal residue" evidence="3">
    <location>
        <position position="233"/>
    </location>
</feature>
<feature type="region of interest" description="Disordered" evidence="1">
    <location>
        <begin position="172"/>
        <end position="195"/>
    </location>
</feature>
<organism evidence="3 4">
    <name type="scientific">Streblomastix strix</name>
    <dbReference type="NCBI Taxonomy" id="222440"/>
    <lineage>
        <taxon>Eukaryota</taxon>
        <taxon>Metamonada</taxon>
        <taxon>Preaxostyla</taxon>
        <taxon>Oxymonadida</taxon>
        <taxon>Streblomastigidae</taxon>
        <taxon>Streblomastix</taxon>
    </lineage>
</organism>
<keyword evidence="2" id="KW-0472">Membrane</keyword>
<keyword evidence="2" id="KW-0812">Transmembrane</keyword>
<evidence type="ECO:0000256" key="1">
    <source>
        <dbReference type="SAM" id="MobiDB-lite"/>
    </source>
</evidence>
<feature type="compositionally biased region" description="Basic and acidic residues" evidence="1">
    <location>
        <begin position="175"/>
        <end position="187"/>
    </location>
</feature>
<reference evidence="3 4" key="1">
    <citation type="submission" date="2019-03" db="EMBL/GenBank/DDBJ databases">
        <title>Single cell metagenomics reveals metabolic interactions within the superorganism composed of flagellate Streblomastix strix and complex community of Bacteroidetes bacteria on its surface.</title>
        <authorList>
            <person name="Treitli S.C."/>
            <person name="Kolisko M."/>
            <person name="Husnik F."/>
            <person name="Keeling P."/>
            <person name="Hampl V."/>
        </authorList>
    </citation>
    <scope>NUCLEOTIDE SEQUENCE [LARGE SCALE GENOMIC DNA]</scope>
    <source>
        <strain evidence="3">ST1C</strain>
    </source>
</reference>
<sequence>MRDIVRLCQYGILGEYVKGNYTDGISNEIDLVGIPVDLSTFNSSSPQTIEQQQKPLLYLWTLGILKSAQVVVNVSNPIGKLIFHIKLQNYANEIIYPPEDGSSIPIQIEGEIENEQKATFGMDDYKWLNYKQKVYGVLISNDRKLFTGKDGLTIEEDSNAVVPLEVIIEEEDVDDEKKEEEQEKEQLDDVDEDDVEEGKGFPVGIIVGIAVGALVIVAMIIIIVIVAFAVSKK</sequence>
<dbReference type="EMBL" id="SNRW01030987">
    <property type="protein sequence ID" value="KAA6357708.1"/>
    <property type="molecule type" value="Genomic_DNA"/>
</dbReference>
<protein>
    <submittedName>
        <fullName evidence="3">Uncharacterized protein</fullName>
    </submittedName>
</protein>
<gene>
    <name evidence="3" type="ORF">EZS28_046765</name>
</gene>
<keyword evidence="2" id="KW-1133">Transmembrane helix</keyword>
<comment type="caution">
    <text evidence="3">The sequence shown here is derived from an EMBL/GenBank/DDBJ whole genome shotgun (WGS) entry which is preliminary data.</text>
</comment>
<evidence type="ECO:0000313" key="4">
    <source>
        <dbReference type="Proteomes" id="UP000324800"/>
    </source>
</evidence>
<dbReference type="AlphaFoldDB" id="A0A5J4THK9"/>
<name>A0A5J4THK9_9EUKA</name>
<accession>A0A5J4THK9</accession>
<feature type="transmembrane region" description="Helical" evidence="2">
    <location>
        <begin position="205"/>
        <end position="230"/>
    </location>
</feature>
<evidence type="ECO:0000256" key="2">
    <source>
        <dbReference type="SAM" id="Phobius"/>
    </source>
</evidence>